<evidence type="ECO:0000313" key="2">
    <source>
        <dbReference type="EMBL" id="KAK3089811.1"/>
    </source>
</evidence>
<evidence type="ECO:0000313" key="3">
    <source>
        <dbReference type="Proteomes" id="UP001186944"/>
    </source>
</evidence>
<dbReference type="GO" id="GO:0030992">
    <property type="term" value="C:intraciliary transport particle B"/>
    <property type="evidence" value="ECO:0007669"/>
    <property type="project" value="InterPro"/>
</dbReference>
<dbReference type="InterPro" id="IPR033558">
    <property type="entry name" value="IFT25"/>
</dbReference>
<dbReference type="SUPFAM" id="SSF49785">
    <property type="entry name" value="Galactose-binding domain-like"/>
    <property type="match status" value="1"/>
</dbReference>
<dbReference type="PANTHER" id="PTHR33906:SF1">
    <property type="entry name" value="INTRAFLAGELLAR TRANSPORT PROTEIN 25 HOMOLOG"/>
    <property type="match status" value="1"/>
</dbReference>
<dbReference type="PANTHER" id="PTHR33906">
    <property type="entry name" value="INTRAFLAGELLAR TRANSPORT PROTEIN 25 HOMOLOG"/>
    <property type="match status" value="1"/>
</dbReference>
<reference evidence="2" key="1">
    <citation type="submission" date="2019-08" db="EMBL/GenBank/DDBJ databases">
        <title>The improved chromosome-level genome for the pearl oyster Pinctada fucata martensii using PacBio sequencing and Hi-C.</title>
        <authorList>
            <person name="Zheng Z."/>
        </authorList>
    </citation>
    <scope>NUCLEOTIDE SEQUENCE</scope>
    <source>
        <strain evidence="2">ZZ-2019</strain>
        <tissue evidence="2">Adductor muscle</tissue>
    </source>
</reference>
<gene>
    <name evidence="2" type="ORF">FSP39_006708</name>
</gene>
<dbReference type="GO" id="GO:0042073">
    <property type="term" value="P:intraciliary transport"/>
    <property type="evidence" value="ECO:0007669"/>
    <property type="project" value="InterPro"/>
</dbReference>
<dbReference type="Pfam" id="PF00754">
    <property type="entry name" value="F5_F8_type_C"/>
    <property type="match status" value="1"/>
</dbReference>
<dbReference type="Proteomes" id="UP001186944">
    <property type="component" value="Unassembled WGS sequence"/>
</dbReference>
<dbReference type="GO" id="GO:0005813">
    <property type="term" value="C:centrosome"/>
    <property type="evidence" value="ECO:0007669"/>
    <property type="project" value="TreeGrafter"/>
</dbReference>
<dbReference type="InterPro" id="IPR000421">
    <property type="entry name" value="FA58C"/>
</dbReference>
<dbReference type="EMBL" id="VSWD01000010">
    <property type="protein sequence ID" value="KAK3089811.1"/>
    <property type="molecule type" value="Genomic_DNA"/>
</dbReference>
<accession>A0AA88XXJ0</accession>
<protein>
    <recommendedName>
        <fullName evidence="1">F5/8 type C domain-containing protein</fullName>
    </recommendedName>
</protein>
<dbReference type="AlphaFoldDB" id="A0AA88XXJ0"/>
<dbReference type="InterPro" id="IPR008979">
    <property type="entry name" value="Galactose-bd-like_sf"/>
</dbReference>
<name>A0AA88XXJ0_PINIB</name>
<dbReference type="Gene3D" id="2.60.120.260">
    <property type="entry name" value="Galactose-binding domain-like"/>
    <property type="match status" value="1"/>
</dbReference>
<organism evidence="2 3">
    <name type="scientific">Pinctada imbricata</name>
    <name type="common">Atlantic pearl-oyster</name>
    <name type="synonym">Pinctada martensii</name>
    <dbReference type="NCBI Taxonomy" id="66713"/>
    <lineage>
        <taxon>Eukaryota</taxon>
        <taxon>Metazoa</taxon>
        <taxon>Spiralia</taxon>
        <taxon>Lophotrochozoa</taxon>
        <taxon>Mollusca</taxon>
        <taxon>Bivalvia</taxon>
        <taxon>Autobranchia</taxon>
        <taxon>Pteriomorphia</taxon>
        <taxon>Pterioida</taxon>
        <taxon>Pterioidea</taxon>
        <taxon>Pteriidae</taxon>
        <taxon>Pinctada</taxon>
    </lineage>
</organism>
<sequence>MFDVALKSAGASVVLASSSDEKYPPENIIDGNSDTFWSSTGLFPQEVVITYTSMMRMSRIEIACYNVKNVMFQYSKDIEPLNFQDLFEKELDSTDGQLQLEEFPVNNVEAQHLRVVIESGHDHFVSIHKLTVNGTAIHG</sequence>
<proteinExistence type="predicted"/>
<dbReference type="GO" id="GO:0005929">
    <property type="term" value="C:cilium"/>
    <property type="evidence" value="ECO:0007669"/>
    <property type="project" value="TreeGrafter"/>
</dbReference>
<evidence type="ECO:0000259" key="1">
    <source>
        <dbReference type="Pfam" id="PF00754"/>
    </source>
</evidence>
<comment type="caution">
    <text evidence="2">The sequence shown here is derived from an EMBL/GenBank/DDBJ whole genome shotgun (WGS) entry which is preliminary data.</text>
</comment>
<feature type="domain" description="F5/8 type C" evidence="1">
    <location>
        <begin position="16"/>
        <end position="128"/>
    </location>
</feature>
<keyword evidence="3" id="KW-1185">Reference proteome</keyword>